<evidence type="ECO:0000313" key="5">
    <source>
        <dbReference type="Proteomes" id="UP000014680"/>
    </source>
</evidence>
<dbReference type="RefSeq" id="XP_004257755.1">
    <property type="nucleotide sequence ID" value="XM_004257707.1"/>
</dbReference>
<feature type="signal peptide" evidence="2">
    <location>
        <begin position="1"/>
        <end position="16"/>
    </location>
</feature>
<feature type="region of interest" description="Disordered" evidence="1">
    <location>
        <begin position="186"/>
        <end position="213"/>
    </location>
</feature>
<keyword evidence="5" id="KW-1185">Reference proteome</keyword>
<evidence type="ECO:0000256" key="1">
    <source>
        <dbReference type="SAM" id="MobiDB-lite"/>
    </source>
</evidence>
<dbReference type="GeneID" id="14889988"/>
<feature type="chain" id="PRO_5007386174" evidence="2">
    <location>
        <begin position="17"/>
        <end position="233"/>
    </location>
</feature>
<accession>A0A0A1U7T1</accession>
<dbReference type="EMBL" id="KB206481">
    <property type="protein sequence ID" value="ELP90984.1"/>
    <property type="molecule type" value="Genomic_DNA"/>
</dbReference>
<dbReference type="KEGG" id="eiv:EIN_422820"/>
<dbReference type="KEGG" id="eiv:EIN_279710"/>
<gene>
    <name evidence="3" type="ORF">EIN_279710</name>
    <name evidence="4" type="ORF">EIN_422820</name>
</gene>
<dbReference type="VEuPathDB" id="AmoebaDB:EIN_422820"/>
<dbReference type="VEuPathDB" id="AmoebaDB:EIN_279710"/>
<keyword evidence="2" id="KW-0732">Signal</keyword>
<protein>
    <submittedName>
        <fullName evidence="3">Uncharacterized protein</fullName>
    </submittedName>
</protein>
<evidence type="ECO:0000256" key="2">
    <source>
        <dbReference type="SAM" id="SignalP"/>
    </source>
</evidence>
<sequence length="233" mass="25837">MLAFLLITLSFAKVDFSIVDYTHCGGKALYRLYAIDKCKKTGTGSVMYTNRSPSEYYPNQNKYSKSDCTGTPSTMQVVGPQYVKEAPSGVKYLGFLGDKNTNCADGDTIDGVYYTDACFQEDFFFRYTILNEDGKNKLVKRGFTSGVCAEDQFNEDITTERNECNKCTDGVLFRCYGVDGVAAWSDPTEKAPEVPSDKPSGDHSETDDENNNQENSAIPVYLCIILVVFAVLI</sequence>
<dbReference type="GeneID" id="14893273"/>
<organism evidence="3 5">
    <name type="scientific">Entamoeba invadens IP1</name>
    <dbReference type="NCBI Taxonomy" id="370355"/>
    <lineage>
        <taxon>Eukaryota</taxon>
        <taxon>Amoebozoa</taxon>
        <taxon>Evosea</taxon>
        <taxon>Archamoebae</taxon>
        <taxon>Mastigamoebida</taxon>
        <taxon>Entamoebidae</taxon>
        <taxon>Entamoeba</taxon>
    </lineage>
</organism>
<feature type="compositionally biased region" description="Basic and acidic residues" evidence="1">
    <location>
        <begin position="187"/>
        <end position="204"/>
    </location>
</feature>
<evidence type="ECO:0000313" key="3">
    <source>
        <dbReference type="EMBL" id="ELP90984.1"/>
    </source>
</evidence>
<dbReference type="EMBL" id="KB206245">
    <property type="protein sequence ID" value="ELP94281.1"/>
    <property type="molecule type" value="Genomic_DNA"/>
</dbReference>
<dbReference type="Proteomes" id="UP000014680">
    <property type="component" value="Unassembled WGS sequence"/>
</dbReference>
<dbReference type="RefSeq" id="XP_004261052.1">
    <property type="nucleotide sequence ID" value="XM_004261004.1"/>
</dbReference>
<evidence type="ECO:0000313" key="4">
    <source>
        <dbReference type="EMBL" id="ELP94281.1"/>
    </source>
</evidence>
<proteinExistence type="predicted"/>
<name>A0A0A1U7T1_ENTIV</name>
<reference evidence="3 5" key="1">
    <citation type="submission" date="2012-10" db="EMBL/GenBank/DDBJ databases">
        <authorList>
            <person name="Zafar N."/>
            <person name="Inman J."/>
            <person name="Hall N."/>
            <person name="Lorenzi H."/>
            <person name="Caler E."/>
        </authorList>
    </citation>
    <scope>NUCLEOTIDE SEQUENCE [LARGE SCALE GENOMIC DNA]</scope>
    <source>
        <strain evidence="3 5">IP1</strain>
    </source>
</reference>
<dbReference type="AlphaFoldDB" id="A0A0A1U7T1"/>